<reference evidence="1" key="2">
    <citation type="journal article" date="2022" name="New Phytol.">
        <title>Evolutionary transition to the ectomycorrhizal habit in the genomes of a hyperdiverse lineage of mushroom-forming fungi.</title>
        <authorList>
            <person name="Looney B."/>
            <person name="Miyauchi S."/>
            <person name="Morin E."/>
            <person name="Drula E."/>
            <person name="Courty P.E."/>
            <person name="Kohler A."/>
            <person name="Kuo A."/>
            <person name="LaButti K."/>
            <person name="Pangilinan J."/>
            <person name="Lipzen A."/>
            <person name="Riley R."/>
            <person name="Andreopoulos W."/>
            <person name="He G."/>
            <person name="Johnson J."/>
            <person name="Nolan M."/>
            <person name="Tritt A."/>
            <person name="Barry K.W."/>
            <person name="Grigoriev I.V."/>
            <person name="Nagy L.G."/>
            <person name="Hibbett D."/>
            <person name="Henrissat B."/>
            <person name="Matheny P.B."/>
            <person name="Labbe J."/>
            <person name="Martin F.M."/>
        </authorList>
    </citation>
    <scope>NUCLEOTIDE SEQUENCE</scope>
    <source>
        <strain evidence="1">HHB10654</strain>
    </source>
</reference>
<evidence type="ECO:0000313" key="2">
    <source>
        <dbReference type="Proteomes" id="UP000814140"/>
    </source>
</evidence>
<gene>
    <name evidence="1" type="ORF">BV25DRAFT_1910033</name>
</gene>
<name>A0ACB8SHB0_9AGAM</name>
<accession>A0ACB8SHB0</accession>
<comment type="caution">
    <text evidence="1">The sequence shown here is derived from an EMBL/GenBank/DDBJ whole genome shotgun (WGS) entry which is preliminary data.</text>
</comment>
<dbReference type="Proteomes" id="UP000814140">
    <property type="component" value="Unassembled WGS sequence"/>
</dbReference>
<protein>
    <submittedName>
        <fullName evidence="1">FMN-linked oxidoreductase</fullName>
    </submittedName>
</protein>
<proteinExistence type="predicted"/>
<keyword evidence="2" id="KW-1185">Reference proteome</keyword>
<reference evidence="1" key="1">
    <citation type="submission" date="2021-03" db="EMBL/GenBank/DDBJ databases">
        <authorList>
            <consortium name="DOE Joint Genome Institute"/>
            <person name="Ahrendt S."/>
            <person name="Looney B.P."/>
            <person name="Miyauchi S."/>
            <person name="Morin E."/>
            <person name="Drula E."/>
            <person name="Courty P.E."/>
            <person name="Chicoki N."/>
            <person name="Fauchery L."/>
            <person name="Kohler A."/>
            <person name="Kuo A."/>
            <person name="Labutti K."/>
            <person name="Pangilinan J."/>
            <person name="Lipzen A."/>
            <person name="Riley R."/>
            <person name="Andreopoulos W."/>
            <person name="He G."/>
            <person name="Johnson J."/>
            <person name="Barry K.W."/>
            <person name="Grigoriev I.V."/>
            <person name="Nagy L."/>
            <person name="Hibbett D."/>
            <person name="Henrissat B."/>
            <person name="Matheny P.B."/>
            <person name="Labbe J."/>
            <person name="Martin F."/>
        </authorList>
    </citation>
    <scope>NUCLEOTIDE SEQUENCE</scope>
    <source>
        <strain evidence="1">HHB10654</strain>
    </source>
</reference>
<evidence type="ECO:0000313" key="1">
    <source>
        <dbReference type="EMBL" id="KAI0055944.1"/>
    </source>
</evidence>
<sequence length="363" mass="39568">MSPISTSKLFQPIVHGGVKLQHRVVMAPLTRMRSNERSEPTPLVKEYYEQRASAPGTLLISEGTCIAPQGAGLKGIAGIYTDGQVAAWKQVVDAVHAKGSFMYLQIAALGAVADSETLAAAGHPYVGAGDLPIEGRTVRPRPLTVDEIHEYEGLFATAARRAVEEAGFDGVELHMCHGSLLDQFLQTNQNNRTDEYGGSEANRVRFPLAAIDAVVAAIGAQKTGVRLSPWSRAQGMRMPDPIPTYVELVTRLRKTHPDLAHLHVVEPRILGLDTREPEPGEQNDFIRAIWAPGRYITAAGYTRESGIRAADETDELICYGRYFIANPDLVRRLKENAPLNQGNRATYYSGGAAGYTDYPFLSA</sequence>
<organism evidence="1 2">
    <name type="scientific">Artomyces pyxidatus</name>
    <dbReference type="NCBI Taxonomy" id="48021"/>
    <lineage>
        <taxon>Eukaryota</taxon>
        <taxon>Fungi</taxon>
        <taxon>Dikarya</taxon>
        <taxon>Basidiomycota</taxon>
        <taxon>Agaricomycotina</taxon>
        <taxon>Agaricomycetes</taxon>
        <taxon>Russulales</taxon>
        <taxon>Auriscalpiaceae</taxon>
        <taxon>Artomyces</taxon>
    </lineage>
</organism>
<dbReference type="EMBL" id="MU277274">
    <property type="protein sequence ID" value="KAI0055944.1"/>
    <property type="molecule type" value="Genomic_DNA"/>
</dbReference>